<organism evidence="2 5">
    <name type="scientific">Mycobacterium tuberculosis</name>
    <dbReference type="NCBI Taxonomy" id="1773"/>
    <lineage>
        <taxon>Bacteria</taxon>
        <taxon>Bacillati</taxon>
        <taxon>Actinomycetota</taxon>
        <taxon>Actinomycetes</taxon>
        <taxon>Mycobacteriales</taxon>
        <taxon>Mycobacteriaceae</taxon>
        <taxon>Mycobacterium</taxon>
        <taxon>Mycobacterium tuberculosis complex</taxon>
    </lineage>
</organism>
<evidence type="ECO:0000313" key="2">
    <source>
        <dbReference type="EMBL" id="CFS12537.1"/>
    </source>
</evidence>
<reference evidence="4 5" key="1">
    <citation type="submission" date="2015-03" db="EMBL/GenBank/DDBJ databases">
        <authorList>
            <consortium name="Pathogen Informatics"/>
        </authorList>
    </citation>
    <scope>NUCLEOTIDE SEQUENCE [LARGE SCALE GENOMIC DNA]</scope>
    <source>
        <strain evidence="2 5">C09601061</strain>
        <strain evidence="4">N09902308</strain>
    </source>
</reference>
<dbReference type="EMBL" id="CSBK01000084">
    <property type="protein sequence ID" value="COW91132.1"/>
    <property type="molecule type" value="Genomic_DNA"/>
</dbReference>
<feature type="compositionally biased region" description="Polar residues" evidence="1">
    <location>
        <begin position="25"/>
        <end position="41"/>
    </location>
</feature>
<evidence type="ECO:0000313" key="4">
    <source>
        <dbReference type="Proteomes" id="UP000039021"/>
    </source>
</evidence>
<evidence type="ECO:0000313" key="3">
    <source>
        <dbReference type="EMBL" id="COW91132.1"/>
    </source>
</evidence>
<feature type="region of interest" description="Disordered" evidence="1">
    <location>
        <begin position="20"/>
        <end position="41"/>
    </location>
</feature>
<name>A0A654U6G5_MYCTX</name>
<proteinExistence type="predicted"/>
<dbReference type="AlphaFoldDB" id="A0A654U6G5"/>
<dbReference type="Proteomes" id="UP000046680">
    <property type="component" value="Unassembled WGS sequence"/>
</dbReference>
<evidence type="ECO:0000313" key="5">
    <source>
        <dbReference type="Proteomes" id="UP000046680"/>
    </source>
</evidence>
<gene>
    <name evidence="2" type="ORF">ERS007657_04139</name>
    <name evidence="3" type="ORF">ERS007739_00312</name>
</gene>
<dbReference type="Proteomes" id="UP000039021">
    <property type="component" value="Unassembled WGS sequence"/>
</dbReference>
<reference evidence="3" key="2">
    <citation type="submission" date="2015-03" db="EMBL/GenBank/DDBJ databases">
        <authorList>
            <consortium name="Pathogen Informatics"/>
            <person name="Murphy D."/>
        </authorList>
    </citation>
    <scope>NUCLEOTIDE SEQUENCE</scope>
    <source>
        <strain evidence="3">N09902308</strain>
    </source>
</reference>
<accession>A0A654U6G5</accession>
<evidence type="ECO:0000256" key="1">
    <source>
        <dbReference type="SAM" id="MobiDB-lite"/>
    </source>
</evidence>
<dbReference type="EMBL" id="CGCX01002488">
    <property type="protein sequence ID" value="CFS12537.1"/>
    <property type="molecule type" value="Genomic_DNA"/>
</dbReference>
<protein>
    <submittedName>
        <fullName evidence="2">Uncharacterized protein</fullName>
    </submittedName>
</protein>
<sequence length="75" mass="8123">MSTTDPISSTSFARSFSNWARPENKNSNFSKSRRLNASSRTVAGETEPFVVVSAAASNANSATARSTRIWIAVLR</sequence>